<feature type="compositionally biased region" description="Polar residues" evidence="1">
    <location>
        <begin position="251"/>
        <end position="266"/>
    </location>
</feature>
<feature type="compositionally biased region" description="Basic residues" evidence="1">
    <location>
        <begin position="139"/>
        <end position="148"/>
    </location>
</feature>
<dbReference type="EMBL" id="RJVU01033795">
    <property type="protein sequence ID" value="ROL47987.1"/>
    <property type="molecule type" value="Genomic_DNA"/>
</dbReference>
<feature type="region of interest" description="Disordered" evidence="1">
    <location>
        <begin position="304"/>
        <end position="326"/>
    </location>
</feature>
<accession>A0A3N0YP63</accession>
<feature type="compositionally biased region" description="Low complexity" evidence="1">
    <location>
        <begin position="71"/>
        <end position="80"/>
    </location>
</feature>
<evidence type="ECO:0000256" key="1">
    <source>
        <dbReference type="SAM" id="MobiDB-lite"/>
    </source>
</evidence>
<name>A0A3N0YP63_ANAGA</name>
<proteinExistence type="predicted"/>
<feature type="compositionally biased region" description="Low complexity" evidence="1">
    <location>
        <begin position="236"/>
        <end position="250"/>
    </location>
</feature>
<protein>
    <submittedName>
        <fullName evidence="2">Uncharacterized protein</fullName>
    </submittedName>
</protein>
<organism evidence="2 3">
    <name type="scientific">Anabarilius grahami</name>
    <name type="common">Kanglang fish</name>
    <name type="synonym">Barilius grahami</name>
    <dbReference type="NCBI Taxonomy" id="495550"/>
    <lineage>
        <taxon>Eukaryota</taxon>
        <taxon>Metazoa</taxon>
        <taxon>Chordata</taxon>
        <taxon>Craniata</taxon>
        <taxon>Vertebrata</taxon>
        <taxon>Euteleostomi</taxon>
        <taxon>Actinopterygii</taxon>
        <taxon>Neopterygii</taxon>
        <taxon>Teleostei</taxon>
        <taxon>Ostariophysi</taxon>
        <taxon>Cypriniformes</taxon>
        <taxon>Xenocyprididae</taxon>
        <taxon>Xenocypridinae</taxon>
        <taxon>Xenocypridinae incertae sedis</taxon>
        <taxon>Anabarilius</taxon>
    </lineage>
</organism>
<gene>
    <name evidence="2" type="ORF">DPX16_3726</name>
</gene>
<feature type="region of interest" description="Disordered" evidence="1">
    <location>
        <begin position="1"/>
        <end position="80"/>
    </location>
</feature>
<comment type="caution">
    <text evidence="2">The sequence shown here is derived from an EMBL/GenBank/DDBJ whole genome shotgun (WGS) entry which is preliminary data.</text>
</comment>
<reference evidence="2 3" key="1">
    <citation type="submission" date="2018-10" db="EMBL/GenBank/DDBJ databases">
        <title>Genome assembly for a Yunnan-Guizhou Plateau 3E fish, Anabarilius grahami (Regan), and its evolutionary and genetic applications.</title>
        <authorList>
            <person name="Jiang W."/>
        </authorList>
    </citation>
    <scope>NUCLEOTIDE SEQUENCE [LARGE SCALE GENOMIC DNA]</scope>
    <source>
        <strain evidence="2">AG-KIZ</strain>
        <tissue evidence="2">Muscle</tissue>
    </source>
</reference>
<feature type="compositionally biased region" description="Low complexity" evidence="1">
    <location>
        <begin position="157"/>
        <end position="182"/>
    </location>
</feature>
<sequence>MSKIQLFPSDDESLISQESSPHPSHVRSTRAPPDVISESPEPLRGRQPIRATSRTPRRRGLPLPPPTRQQSASPASSYASAHPTIPAIEKWTVVSLRQALISADIHFSRRMNKAQLYDLYVSLQSTFPSPKSTSSSKNAKAHKSRKAPSSRPQKTPSPSLARPALSRASGRGSRPSASLGRAPDSAAARPNYPLPSTLPAGSSFNVSMTPLETQAQPSQSFSHAVSNPPPCPWPAAPSSDPSARLPPLAAQAQTHYSPSQPNSFSNIFAPPQALGADPSVRLPPLTAPTPTCYFPSQLPLFPNTFAPPQAPGAVMSPRLPQELSSR</sequence>
<evidence type="ECO:0000313" key="3">
    <source>
        <dbReference type="Proteomes" id="UP000281406"/>
    </source>
</evidence>
<feature type="compositionally biased region" description="Polar residues" evidence="1">
    <location>
        <begin position="199"/>
        <end position="223"/>
    </location>
</feature>
<dbReference type="AlphaFoldDB" id="A0A3N0YP63"/>
<feature type="region of interest" description="Disordered" evidence="1">
    <location>
        <begin position="127"/>
        <end position="270"/>
    </location>
</feature>
<dbReference type="Proteomes" id="UP000281406">
    <property type="component" value="Unassembled WGS sequence"/>
</dbReference>
<feature type="compositionally biased region" description="Low complexity" evidence="1">
    <location>
        <begin position="129"/>
        <end position="138"/>
    </location>
</feature>
<evidence type="ECO:0000313" key="2">
    <source>
        <dbReference type="EMBL" id="ROL47987.1"/>
    </source>
</evidence>
<keyword evidence="3" id="KW-1185">Reference proteome</keyword>